<accession>A0A1A3P2X3</accession>
<dbReference type="Proteomes" id="UP000093928">
    <property type="component" value="Unassembled WGS sequence"/>
</dbReference>
<gene>
    <name evidence="1" type="ORF">A5634_20335</name>
</gene>
<evidence type="ECO:0000313" key="1">
    <source>
        <dbReference type="EMBL" id="OBK28526.1"/>
    </source>
</evidence>
<reference evidence="1 2" key="1">
    <citation type="submission" date="2016-06" db="EMBL/GenBank/DDBJ databases">
        <authorList>
            <person name="Kjaerup R.B."/>
            <person name="Dalgaard T.S."/>
            <person name="Juul-Madsen H.R."/>
        </authorList>
    </citation>
    <scope>NUCLEOTIDE SEQUENCE [LARGE SCALE GENOMIC DNA]</scope>
    <source>
        <strain evidence="1 2">1165133.8</strain>
    </source>
</reference>
<evidence type="ECO:0000313" key="2">
    <source>
        <dbReference type="Proteomes" id="UP000093928"/>
    </source>
</evidence>
<proteinExistence type="predicted"/>
<name>A0A1A3P2X3_MYCAS</name>
<comment type="caution">
    <text evidence="1">The sequence shown here is derived from an EMBL/GenBank/DDBJ whole genome shotgun (WGS) entry which is preliminary data.</text>
</comment>
<organism evidence="1 2">
    <name type="scientific">Mycobacterium asiaticum</name>
    <dbReference type="NCBI Taxonomy" id="1790"/>
    <lineage>
        <taxon>Bacteria</taxon>
        <taxon>Bacillati</taxon>
        <taxon>Actinomycetota</taxon>
        <taxon>Actinomycetes</taxon>
        <taxon>Mycobacteriales</taxon>
        <taxon>Mycobacteriaceae</taxon>
        <taxon>Mycobacterium</taxon>
    </lineage>
</organism>
<protein>
    <submittedName>
        <fullName evidence="1">Uncharacterized protein</fullName>
    </submittedName>
</protein>
<dbReference type="AlphaFoldDB" id="A0A1A3P2X3"/>
<dbReference type="EMBL" id="LZLS01000075">
    <property type="protein sequence ID" value="OBK28526.1"/>
    <property type="molecule type" value="Genomic_DNA"/>
</dbReference>
<sequence>MTADEISIIAGNAKNVGLRATGEPATNAAAVIANVTTAINAGARTTSPDEADRGASGGAAISMTVVTVRRR</sequence>